<gene>
    <name evidence="2" type="ORF">PMAYCL1PPCAC_14289</name>
</gene>
<accession>A0AAN4ZQC5</accession>
<evidence type="ECO:0000313" key="3">
    <source>
        <dbReference type="Proteomes" id="UP001328107"/>
    </source>
</evidence>
<dbReference type="AlphaFoldDB" id="A0AAN4ZQC5"/>
<organism evidence="2 3">
    <name type="scientific">Pristionchus mayeri</name>
    <dbReference type="NCBI Taxonomy" id="1317129"/>
    <lineage>
        <taxon>Eukaryota</taxon>
        <taxon>Metazoa</taxon>
        <taxon>Ecdysozoa</taxon>
        <taxon>Nematoda</taxon>
        <taxon>Chromadorea</taxon>
        <taxon>Rhabditida</taxon>
        <taxon>Rhabditina</taxon>
        <taxon>Diplogasteromorpha</taxon>
        <taxon>Diplogasteroidea</taxon>
        <taxon>Neodiplogasteridae</taxon>
        <taxon>Pristionchus</taxon>
    </lineage>
</organism>
<feature type="region of interest" description="Disordered" evidence="1">
    <location>
        <begin position="137"/>
        <end position="162"/>
    </location>
</feature>
<feature type="non-terminal residue" evidence="2">
    <location>
        <position position="162"/>
    </location>
</feature>
<dbReference type="EMBL" id="BTRK01000003">
    <property type="protein sequence ID" value="GMR44094.1"/>
    <property type="molecule type" value="Genomic_DNA"/>
</dbReference>
<feature type="compositionally biased region" description="Basic and acidic residues" evidence="1">
    <location>
        <begin position="141"/>
        <end position="156"/>
    </location>
</feature>
<proteinExistence type="predicted"/>
<feature type="non-terminal residue" evidence="2">
    <location>
        <position position="1"/>
    </location>
</feature>
<feature type="region of interest" description="Disordered" evidence="1">
    <location>
        <begin position="58"/>
        <end position="85"/>
    </location>
</feature>
<keyword evidence="3" id="KW-1185">Reference proteome</keyword>
<evidence type="ECO:0000256" key="1">
    <source>
        <dbReference type="SAM" id="MobiDB-lite"/>
    </source>
</evidence>
<sequence>TCIQGSLQKEPKEEPLDENEISIVFPAMLNDPKEEPLVLFHPYSLQNEACDNVIKEEEMSEHGEVPFSLDSPDFETDHPFPIHSSDDMEDVMLEARGKKTRQKTVQTAKITYKADQELKCTGSSRIITRPLKYSDYVMDQETEKPESKIEKSRRMENLGNED</sequence>
<feature type="compositionally biased region" description="Basic and acidic residues" evidence="1">
    <location>
        <begin position="75"/>
        <end position="85"/>
    </location>
</feature>
<dbReference type="Proteomes" id="UP001328107">
    <property type="component" value="Unassembled WGS sequence"/>
</dbReference>
<reference evidence="3" key="1">
    <citation type="submission" date="2022-10" db="EMBL/GenBank/DDBJ databases">
        <title>Genome assembly of Pristionchus species.</title>
        <authorList>
            <person name="Yoshida K."/>
            <person name="Sommer R.J."/>
        </authorList>
    </citation>
    <scope>NUCLEOTIDE SEQUENCE [LARGE SCALE GENOMIC DNA]</scope>
    <source>
        <strain evidence="3">RS5460</strain>
    </source>
</reference>
<protein>
    <submittedName>
        <fullName evidence="2">Uncharacterized protein</fullName>
    </submittedName>
</protein>
<comment type="caution">
    <text evidence="2">The sequence shown here is derived from an EMBL/GenBank/DDBJ whole genome shotgun (WGS) entry which is preliminary data.</text>
</comment>
<evidence type="ECO:0000313" key="2">
    <source>
        <dbReference type="EMBL" id="GMR44094.1"/>
    </source>
</evidence>
<name>A0AAN4ZQC5_9BILA</name>